<dbReference type="GeneID" id="24131539"/>
<feature type="region of interest" description="Disordered" evidence="1">
    <location>
        <begin position="73"/>
        <end position="171"/>
    </location>
</feature>
<dbReference type="EMBL" id="KK583232">
    <property type="protein sequence ID" value="KDO25429.1"/>
    <property type="molecule type" value="Genomic_DNA"/>
</dbReference>
<feature type="region of interest" description="Disordered" evidence="1">
    <location>
        <begin position="1"/>
        <end position="22"/>
    </location>
</feature>
<dbReference type="RefSeq" id="XP_012203856.1">
    <property type="nucleotide sequence ID" value="XM_012348466.1"/>
</dbReference>
<reference evidence="2 3" key="1">
    <citation type="journal article" date="2013" name="PLoS Genet.">
        <title>Distinctive expansion of potential virulence genes in the genome of the oomycete fish pathogen Saprolegnia parasitica.</title>
        <authorList>
            <person name="Jiang R.H."/>
            <person name="de Bruijn I."/>
            <person name="Haas B.J."/>
            <person name="Belmonte R."/>
            <person name="Lobach L."/>
            <person name="Christie J."/>
            <person name="van den Ackerveken G."/>
            <person name="Bottin A."/>
            <person name="Bulone V."/>
            <person name="Diaz-Moreno S.M."/>
            <person name="Dumas B."/>
            <person name="Fan L."/>
            <person name="Gaulin E."/>
            <person name="Govers F."/>
            <person name="Grenville-Briggs L.J."/>
            <person name="Horner N.R."/>
            <person name="Levin J.Z."/>
            <person name="Mammella M."/>
            <person name="Meijer H.J."/>
            <person name="Morris P."/>
            <person name="Nusbaum C."/>
            <person name="Oome S."/>
            <person name="Phillips A.J."/>
            <person name="van Rooyen D."/>
            <person name="Rzeszutek E."/>
            <person name="Saraiva M."/>
            <person name="Secombes C.J."/>
            <person name="Seidl M.F."/>
            <person name="Snel B."/>
            <person name="Stassen J.H."/>
            <person name="Sykes S."/>
            <person name="Tripathy S."/>
            <person name="van den Berg H."/>
            <person name="Vega-Arreguin J.C."/>
            <person name="Wawra S."/>
            <person name="Young S.K."/>
            <person name="Zeng Q."/>
            <person name="Dieguez-Uribeondo J."/>
            <person name="Russ C."/>
            <person name="Tyler B.M."/>
            <person name="van West P."/>
        </authorList>
    </citation>
    <scope>NUCLEOTIDE SEQUENCE [LARGE SCALE GENOMIC DNA]</scope>
    <source>
        <strain evidence="2 3">CBS 223.65</strain>
    </source>
</reference>
<dbReference type="AlphaFoldDB" id="A0A067C3R0"/>
<name>A0A067C3R0_SAPPC</name>
<keyword evidence="3" id="KW-1185">Reference proteome</keyword>
<sequence>MNRMDSLRSMATSAGSMARTTASTAGSLASSAMLGAKVAAPVIKEKGKYVCTQAGVAASMGKSTLESKLKKVQKSSTYQNLRQRLPTWTPGTKAGDDASAQNFASTEKEYFKMDPSAAKQQMRRSKSERRTPSKESAKPRSLARTTTTVAEAAPVAAPAPEPKPAKTSSLVSERMKAFEVKPISVRKTSTEIAF</sequence>
<dbReference type="OrthoDB" id="79658at2759"/>
<feature type="compositionally biased region" description="Basic and acidic residues" evidence="1">
    <location>
        <begin position="128"/>
        <end position="138"/>
    </location>
</feature>
<evidence type="ECO:0000313" key="3">
    <source>
        <dbReference type="Proteomes" id="UP000030745"/>
    </source>
</evidence>
<dbReference type="Proteomes" id="UP000030745">
    <property type="component" value="Unassembled WGS sequence"/>
</dbReference>
<proteinExistence type="predicted"/>
<gene>
    <name evidence="2" type="ORF">SPRG_09371</name>
</gene>
<dbReference type="VEuPathDB" id="FungiDB:SPRG_09371"/>
<accession>A0A067C3R0</accession>
<evidence type="ECO:0000256" key="1">
    <source>
        <dbReference type="SAM" id="MobiDB-lite"/>
    </source>
</evidence>
<organism evidence="2 3">
    <name type="scientific">Saprolegnia parasitica (strain CBS 223.65)</name>
    <dbReference type="NCBI Taxonomy" id="695850"/>
    <lineage>
        <taxon>Eukaryota</taxon>
        <taxon>Sar</taxon>
        <taxon>Stramenopiles</taxon>
        <taxon>Oomycota</taxon>
        <taxon>Saprolegniomycetes</taxon>
        <taxon>Saprolegniales</taxon>
        <taxon>Saprolegniaceae</taxon>
        <taxon>Saprolegnia</taxon>
    </lineage>
</organism>
<evidence type="ECO:0000313" key="2">
    <source>
        <dbReference type="EMBL" id="KDO25429.1"/>
    </source>
</evidence>
<dbReference type="OMA" id="KEYFKMD"/>
<protein>
    <submittedName>
        <fullName evidence="2">Uncharacterized protein</fullName>
    </submittedName>
</protein>
<dbReference type="KEGG" id="spar:SPRG_09371"/>
<feature type="compositionally biased region" description="Low complexity" evidence="1">
    <location>
        <begin position="145"/>
        <end position="156"/>
    </location>
</feature>